<accession>A0A2P6S1M6</accession>
<dbReference type="Gramene" id="PRQ52587">
    <property type="protein sequence ID" value="PRQ52587"/>
    <property type="gene ID" value="RchiOBHm_Chr2g0157111"/>
</dbReference>
<sequence length="119" mass="13225">MAIALSKTFKSPVVDTIQCLPQHQQIIMCSAAKHFRGVKKDTTIGELNKSYIDICKATLIPPVGSFEFSSMCKVLNDQGLLKLSGQSRDIKSKRVTLNVDEGDITFALQGIRFFRTCLE</sequence>
<dbReference type="CDD" id="cd08768">
    <property type="entry name" value="Cdc6_C"/>
    <property type="match status" value="1"/>
</dbReference>
<evidence type="ECO:0000259" key="3">
    <source>
        <dbReference type="SMART" id="SM01074"/>
    </source>
</evidence>
<keyword evidence="5" id="KW-1185">Reference proteome</keyword>
<dbReference type="GO" id="GO:0006270">
    <property type="term" value="P:DNA replication initiation"/>
    <property type="evidence" value="ECO:0007669"/>
    <property type="project" value="TreeGrafter"/>
</dbReference>
<comment type="caution">
    <text evidence="4">The sequence shown here is derived from an EMBL/GenBank/DDBJ whole genome shotgun (WGS) entry which is preliminary data.</text>
</comment>
<keyword evidence="4" id="KW-0238">DNA-binding</keyword>
<dbReference type="Gene3D" id="1.10.10.10">
    <property type="entry name" value="Winged helix-like DNA-binding domain superfamily/Winged helix DNA-binding domain"/>
    <property type="match status" value="1"/>
</dbReference>
<dbReference type="GO" id="GO:0003688">
    <property type="term" value="F:DNA replication origin binding"/>
    <property type="evidence" value="ECO:0007669"/>
    <property type="project" value="TreeGrafter"/>
</dbReference>
<dbReference type="PANTHER" id="PTHR10763:SF26">
    <property type="entry name" value="CELL DIVISION CONTROL PROTEIN 6 HOMOLOG"/>
    <property type="match status" value="1"/>
</dbReference>
<dbReference type="PANTHER" id="PTHR10763">
    <property type="entry name" value="CELL DIVISION CONTROL PROTEIN 6-RELATED"/>
    <property type="match status" value="1"/>
</dbReference>
<dbReference type="STRING" id="74649.A0A2P6S1M6"/>
<dbReference type="InterPro" id="IPR050311">
    <property type="entry name" value="ORC1/CDC6"/>
</dbReference>
<dbReference type="AlphaFoldDB" id="A0A2P6S1M6"/>
<dbReference type="OrthoDB" id="1926878at2759"/>
<dbReference type="FunFam" id="1.10.10.10:FF:000686">
    <property type="entry name" value="Cell division control protein"/>
    <property type="match status" value="1"/>
</dbReference>
<comment type="similarity">
    <text evidence="1">Belongs to the CDC6/cdc18 family.</text>
</comment>
<dbReference type="SMART" id="SM01074">
    <property type="entry name" value="Cdc6_C"/>
    <property type="match status" value="1"/>
</dbReference>
<feature type="domain" description="Cdc6 C-terminal" evidence="3">
    <location>
        <begin position="28"/>
        <end position="108"/>
    </location>
</feature>
<dbReference type="InterPro" id="IPR036388">
    <property type="entry name" value="WH-like_DNA-bd_sf"/>
</dbReference>
<protein>
    <submittedName>
        <fullName evidence="4">Putative winged helix-turn-helix DNA-binding domain-containing protein</fullName>
    </submittedName>
</protein>
<dbReference type="InterPro" id="IPR036390">
    <property type="entry name" value="WH_DNA-bd_sf"/>
</dbReference>
<evidence type="ECO:0000256" key="2">
    <source>
        <dbReference type="ARBA" id="ARBA00022705"/>
    </source>
</evidence>
<gene>
    <name evidence="4" type="ORF">RchiOBHm_Chr2g0157111</name>
</gene>
<evidence type="ECO:0000313" key="4">
    <source>
        <dbReference type="EMBL" id="PRQ52587.1"/>
    </source>
</evidence>
<dbReference type="Proteomes" id="UP000238479">
    <property type="component" value="Chromosome 2"/>
</dbReference>
<dbReference type="GO" id="GO:0005634">
    <property type="term" value="C:nucleus"/>
    <property type="evidence" value="ECO:0007669"/>
    <property type="project" value="TreeGrafter"/>
</dbReference>
<proteinExistence type="inferred from homology"/>
<evidence type="ECO:0000256" key="1">
    <source>
        <dbReference type="ARBA" id="ARBA00006184"/>
    </source>
</evidence>
<reference evidence="4 5" key="1">
    <citation type="journal article" date="2018" name="Nat. Genet.">
        <title>The Rosa genome provides new insights in the design of modern roses.</title>
        <authorList>
            <person name="Bendahmane M."/>
        </authorList>
    </citation>
    <scope>NUCLEOTIDE SEQUENCE [LARGE SCALE GENOMIC DNA]</scope>
    <source>
        <strain evidence="5">cv. Old Blush</strain>
    </source>
</reference>
<dbReference type="EMBL" id="PDCK01000040">
    <property type="protein sequence ID" value="PRQ52587.1"/>
    <property type="molecule type" value="Genomic_DNA"/>
</dbReference>
<dbReference type="SUPFAM" id="SSF46785">
    <property type="entry name" value="Winged helix' DNA-binding domain"/>
    <property type="match status" value="1"/>
</dbReference>
<name>A0A2P6S1M6_ROSCH</name>
<dbReference type="InterPro" id="IPR015163">
    <property type="entry name" value="Cdc6_C"/>
</dbReference>
<evidence type="ECO:0000313" key="5">
    <source>
        <dbReference type="Proteomes" id="UP000238479"/>
    </source>
</evidence>
<keyword evidence="2" id="KW-0235">DNA replication</keyword>
<organism evidence="4 5">
    <name type="scientific">Rosa chinensis</name>
    <name type="common">China rose</name>
    <dbReference type="NCBI Taxonomy" id="74649"/>
    <lineage>
        <taxon>Eukaryota</taxon>
        <taxon>Viridiplantae</taxon>
        <taxon>Streptophyta</taxon>
        <taxon>Embryophyta</taxon>
        <taxon>Tracheophyta</taxon>
        <taxon>Spermatophyta</taxon>
        <taxon>Magnoliopsida</taxon>
        <taxon>eudicotyledons</taxon>
        <taxon>Gunneridae</taxon>
        <taxon>Pentapetalae</taxon>
        <taxon>rosids</taxon>
        <taxon>fabids</taxon>
        <taxon>Rosales</taxon>
        <taxon>Rosaceae</taxon>
        <taxon>Rosoideae</taxon>
        <taxon>Rosoideae incertae sedis</taxon>
        <taxon>Rosa</taxon>
    </lineage>
</organism>
<dbReference type="GO" id="GO:0033314">
    <property type="term" value="P:mitotic DNA replication checkpoint signaling"/>
    <property type="evidence" value="ECO:0007669"/>
    <property type="project" value="TreeGrafter"/>
</dbReference>
<dbReference type="Pfam" id="PF09079">
    <property type="entry name" value="WHD_Cdc6"/>
    <property type="match status" value="1"/>
</dbReference>